<keyword evidence="1" id="KW-0472">Membrane</keyword>
<dbReference type="Proteomes" id="UP001237448">
    <property type="component" value="Unassembled WGS sequence"/>
</dbReference>
<dbReference type="SUPFAM" id="SSF52540">
    <property type="entry name" value="P-loop containing nucleoside triphosphate hydrolases"/>
    <property type="match status" value="1"/>
</dbReference>
<keyword evidence="3" id="KW-1185">Reference proteome</keyword>
<comment type="caution">
    <text evidence="2">The sequence shown here is derived from an EMBL/GenBank/DDBJ whole genome shotgun (WGS) entry which is preliminary data.</text>
</comment>
<dbReference type="EMBL" id="JAUSVK010000001">
    <property type="protein sequence ID" value="MDQ0391710.1"/>
    <property type="molecule type" value="Genomic_DNA"/>
</dbReference>
<accession>A0ABU0FCD3</accession>
<evidence type="ECO:0000256" key="1">
    <source>
        <dbReference type="SAM" id="Phobius"/>
    </source>
</evidence>
<proteinExistence type="predicted"/>
<keyword evidence="1" id="KW-0812">Transmembrane</keyword>
<protein>
    <submittedName>
        <fullName evidence="2">Uncharacterized membrane protein YkvA (DUF1232 family)</fullName>
    </submittedName>
</protein>
<evidence type="ECO:0000313" key="3">
    <source>
        <dbReference type="Proteomes" id="UP001237448"/>
    </source>
</evidence>
<dbReference type="InterPro" id="IPR027417">
    <property type="entry name" value="P-loop_NTPase"/>
</dbReference>
<reference evidence="2 3" key="1">
    <citation type="submission" date="2023-07" db="EMBL/GenBank/DDBJ databases">
        <title>Genomic Encyclopedia of Type Strains, Phase IV (KMG-IV): sequencing the most valuable type-strain genomes for metagenomic binning, comparative biology and taxonomic classification.</title>
        <authorList>
            <person name="Goeker M."/>
        </authorList>
    </citation>
    <scope>NUCLEOTIDE SEQUENCE [LARGE SCALE GENOMIC DNA]</scope>
    <source>
        <strain evidence="2 3">DSM 5896</strain>
    </source>
</reference>
<keyword evidence="1" id="KW-1133">Transmembrane helix</keyword>
<gene>
    <name evidence="2" type="ORF">J3R73_001502</name>
</gene>
<sequence length="349" mass="38996">MPKSGSTFLSTAVAFSAKLKRVDLVPDYGRREQELCEIRMVENAGLDYVAQHHIRHSQWSEKLCRDYGVCVVVLIRSLFDVVVSLRDHVRRESPVCSMFYLEKKHVDRSNSDIERMVATLAIPWYVNFYMGWRGKRDARIVLYEDLIAAPEKTVCDILDYAGIAVRDEQVAAGVARASTGGGARLNVGVAGRGRSLDPGTVSLIMDMLAMYPEIADDPYVRMMKLQADAILASSSKTASAPMPVAAARPAVRHVRGPFPQRAARYLRRKSRMLGKPRNQFFAWGLLIFALLYCTFFYDFIPDNTILGRLDDVLTATVCAFVAGKLLTRVHIRRVPIVAARQAPAETVTP</sequence>
<dbReference type="Gene3D" id="3.40.50.300">
    <property type="entry name" value="P-loop containing nucleotide triphosphate hydrolases"/>
    <property type="match status" value="1"/>
</dbReference>
<evidence type="ECO:0000313" key="2">
    <source>
        <dbReference type="EMBL" id="MDQ0391710.1"/>
    </source>
</evidence>
<feature type="transmembrane region" description="Helical" evidence="1">
    <location>
        <begin position="280"/>
        <end position="300"/>
    </location>
</feature>
<organism evidence="2 3">
    <name type="scientific">Labrys monachus</name>
    <dbReference type="NCBI Taxonomy" id="217067"/>
    <lineage>
        <taxon>Bacteria</taxon>
        <taxon>Pseudomonadati</taxon>
        <taxon>Pseudomonadota</taxon>
        <taxon>Alphaproteobacteria</taxon>
        <taxon>Hyphomicrobiales</taxon>
        <taxon>Xanthobacteraceae</taxon>
        <taxon>Labrys</taxon>
    </lineage>
</organism>
<name>A0ABU0FCD3_9HYPH</name>